<evidence type="ECO:0000313" key="2">
    <source>
        <dbReference type="Proteomes" id="UP000821845"/>
    </source>
</evidence>
<reference evidence="1" key="1">
    <citation type="submission" date="2020-05" db="EMBL/GenBank/DDBJ databases">
        <title>Large-scale comparative analyses of tick genomes elucidate their genetic diversity and vector capacities.</title>
        <authorList>
            <person name="Jia N."/>
            <person name="Wang J."/>
            <person name="Shi W."/>
            <person name="Du L."/>
            <person name="Sun Y."/>
            <person name="Zhan W."/>
            <person name="Jiang J."/>
            <person name="Wang Q."/>
            <person name="Zhang B."/>
            <person name="Ji P."/>
            <person name="Sakyi L.B."/>
            <person name="Cui X."/>
            <person name="Yuan T."/>
            <person name="Jiang B."/>
            <person name="Yang W."/>
            <person name="Lam T.T.-Y."/>
            <person name="Chang Q."/>
            <person name="Ding S."/>
            <person name="Wang X."/>
            <person name="Zhu J."/>
            <person name="Ruan X."/>
            <person name="Zhao L."/>
            <person name="Wei J."/>
            <person name="Que T."/>
            <person name="Du C."/>
            <person name="Cheng J."/>
            <person name="Dai P."/>
            <person name="Han X."/>
            <person name="Huang E."/>
            <person name="Gao Y."/>
            <person name="Liu J."/>
            <person name="Shao H."/>
            <person name="Ye R."/>
            <person name="Li L."/>
            <person name="Wei W."/>
            <person name="Wang X."/>
            <person name="Wang C."/>
            <person name="Yang T."/>
            <person name="Huo Q."/>
            <person name="Li W."/>
            <person name="Guo W."/>
            <person name="Chen H."/>
            <person name="Zhou L."/>
            <person name="Ni X."/>
            <person name="Tian J."/>
            <person name="Zhou Y."/>
            <person name="Sheng Y."/>
            <person name="Liu T."/>
            <person name="Pan Y."/>
            <person name="Xia L."/>
            <person name="Li J."/>
            <person name="Zhao F."/>
            <person name="Cao W."/>
        </authorList>
    </citation>
    <scope>NUCLEOTIDE SEQUENCE</scope>
    <source>
        <strain evidence="1">Hyas-2018</strain>
    </source>
</reference>
<dbReference type="Proteomes" id="UP000821845">
    <property type="component" value="Chromosome 8"/>
</dbReference>
<sequence>MDHELLRRGKRANADARSPESGSVAGVQIRQFALRRWQLNAEDREANPELQRKEAEARRRRMQANPELRTKEAESKRRRRQADPEILKKEAEAKHNRRKQNRDLGMQQSVCAGIRVTFEYPKRQVTSAVYLAKGDLHPNRSPLRLHKETNTDEQPFRFHYCWMGFSQRELRDQHLRGHLDDKDRLYRRKSAHTVGNTSPSSLS</sequence>
<keyword evidence="2" id="KW-1185">Reference proteome</keyword>
<comment type="caution">
    <text evidence="1">The sequence shown here is derived from an EMBL/GenBank/DDBJ whole genome shotgun (WGS) entry which is preliminary data.</text>
</comment>
<dbReference type="EMBL" id="CM023488">
    <property type="protein sequence ID" value="KAH6923356.1"/>
    <property type="molecule type" value="Genomic_DNA"/>
</dbReference>
<proteinExistence type="predicted"/>
<organism evidence="1 2">
    <name type="scientific">Hyalomma asiaticum</name>
    <name type="common">Tick</name>
    <dbReference type="NCBI Taxonomy" id="266040"/>
    <lineage>
        <taxon>Eukaryota</taxon>
        <taxon>Metazoa</taxon>
        <taxon>Ecdysozoa</taxon>
        <taxon>Arthropoda</taxon>
        <taxon>Chelicerata</taxon>
        <taxon>Arachnida</taxon>
        <taxon>Acari</taxon>
        <taxon>Parasitiformes</taxon>
        <taxon>Ixodida</taxon>
        <taxon>Ixodoidea</taxon>
        <taxon>Ixodidae</taxon>
        <taxon>Hyalomminae</taxon>
        <taxon>Hyalomma</taxon>
    </lineage>
</organism>
<accession>A0ACB7RL20</accession>
<name>A0ACB7RL20_HYAAI</name>
<evidence type="ECO:0000313" key="1">
    <source>
        <dbReference type="EMBL" id="KAH6923356.1"/>
    </source>
</evidence>
<protein>
    <submittedName>
        <fullName evidence="1">Uncharacterized protein</fullName>
    </submittedName>
</protein>
<gene>
    <name evidence="1" type="ORF">HPB50_000441</name>
</gene>